<sequence>MFAKPASKKMSTPVNKQKVSAKPKAVSVKSGVKTTQHGKRSKSDSTKNGKAFKPAQRPDAGYSLYSTDSEDQVTLAFNEMETCEKILTHLKSKQKEPSTKSKGKSKVKRNETTSPPRPLNENPPVSTIVPGWLHPLPTLKNLQQTHRPVSYRTLQSPTYSRTFLNVISPQSPLCHRA</sequence>
<feature type="region of interest" description="Disordered" evidence="1">
    <location>
        <begin position="1"/>
        <end position="65"/>
    </location>
</feature>
<keyword evidence="3" id="KW-1185">Reference proteome</keyword>
<reference evidence="2" key="1">
    <citation type="journal article" date="2019" name="bioRxiv">
        <title>The Genome of the Zebra Mussel, Dreissena polymorpha: A Resource for Invasive Species Research.</title>
        <authorList>
            <person name="McCartney M.A."/>
            <person name="Auch B."/>
            <person name="Kono T."/>
            <person name="Mallez S."/>
            <person name="Zhang Y."/>
            <person name="Obille A."/>
            <person name="Becker A."/>
            <person name="Abrahante J.E."/>
            <person name="Garbe J."/>
            <person name="Badalamenti J.P."/>
            <person name="Herman A."/>
            <person name="Mangelson H."/>
            <person name="Liachko I."/>
            <person name="Sullivan S."/>
            <person name="Sone E.D."/>
            <person name="Koren S."/>
            <person name="Silverstein K.A.T."/>
            <person name="Beckman K.B."/>
            <person name="Gohl D.M."/>
        </authorList>
    </citation>
    <scope>NUCLEOTIDE SEQUENCE</scope>
    <source>
        <strain evidence="2">Duluth1</strain>
        <tissue evidence="2">Whole animal</tissue>
    </source>
</reference>
<protein>
    <submittedName>
        <fullName evidence="2">Uncharacterized protein</fullName>
    </submittedName>
</protein>
<feature type="compositionally biased region" description="Low complexity" evidence="1">
    <location>
        <begin position="16"/>
        <end position="33"/>
    </location>
</feature>
<evidence type="ECO:0000256" key="1">
    <source>
        <dbReference type="SAM" id="MobiDB-lite"/>
    </source>
</evidence>
<feature type="region of interest" description="Disordered" evidence="1">
    <location>
        <begin position="88"/>
        <end position="125"/>
    </location>
</feature>
<feature type="compositionally biased region" description="Basic and acidic residues" evidence="1">
    <location>
        <begin position="88"/>
        <end position="99"/>
    </location>
</feature>
<dbReference type="Proteomes" id="UP000828390">
    <property type="component" value="Unassembled WGS sequence"/>
</dbReference>
<comment type="caution">
    <text evidence="2">The sequence shown here is derived from an EMBL/GenBank/DDBJ whole genome shotgun (WGS) entry which is preliminary data.</text>
</comment>
<gene>
    <name evidence="2" type="ORF">DPMN_188033</name>
</gene>
<evidence type="ECO:0000313" key="2">
    <source>
        <dbReference type="EMBL" id="KAH3753397.1"/>
    </source>
</evidence>
<name>A0A9D4DSP1_DREPO</name>
<evidence type="ECO:0000313" key="3">
    <source>
        <dbReference type="Proteomes" id="UP000828390"/>
    </source>
</evidence>
<dbReference type="AlphaFoldDB" id="A0A9D4DSP1"/>
<organism evidence="2 3">
    <name type="scientific">Dreissena polymorpha</name>
    <name type="common">Zebra mussel</name>
    <name type="synonym">Mytilus polymorpha</name>
    <dbReference type="NCBI Taxonomy" id="45954"/>
    <lineage>
        <taxon>Eukaryota</taxon>
        <taxon>Metazoa</taxon>
        <taxon>Spiralia</taxon>
        <taxon>Lophotrochozoa</taxon>
        <taxon>Mollusca</taxon>
        <taxon>Bivalvia</taxon>
        <taxon>Autobranchia</taxon>
        <taxon>Heteroconchia</taxon>
        <taxon>Euheterodonta</taxon>
        <taxon>Imparidentia</taxon>
        <taxon>Neoheterodontei</taxon>
        <taxon>Myida</taxon>
        <taxon>Dreissenoidea</taxon>
        <taxon>Dreissenidae</taxon>
        <taxon>Dreissena</taxon>
    </lineage>
</organism>
<accession>A0A9D4DSP1</accession>
<reference evidence="2" key="2">
    <citation type="submission" date="2020-11" db="EMBL/GenBank/DDBJ databases">
        <authorList>
            <person name="McCartney M.A."/>
            <person name="Auch B."/>
            <person name="Kono T."/>
            <person name="Mallez S."/>
            <person name="Becker A."/>
            <person name="Gohl D.M."/>
            <person name="Silverstein K.A.T."/>
            <person name="Koren S."/>
            <person name="Bechman K.B."/>
            <person name="Herman A."/>
            <person name="Abrahante J.E."/>
            <person name="Garbe J."/>
        </authorList>
    </citation>
    <scope>NUCLEOTIDE SEQUENCE</scope>
    <source>
        <strain evidence="2">Duluth1</strain>
        <tissue evidence="2">Whole animal</tissue>
    </source>
</reference>
<dbReference type="EMBL" id="JAIWYP010000010">
    <property type="protein sequence ID" value="KAH3753397.1"/>
    <property type="molecule type" value="Genomic_DNA"/>
</dbReference>
<proteinExistence type="predicted"/>